<dbReference type="InterPro" id="IPR032466">
    <property type="entry name" value="Metal_Hydrolase"/>
</dbReference>
<keyword evidence="3" id="KW-1185">Reference proteome</keyword>
<evidence type="ECO:0000259" key="1">
    <source>
        <dbReference type="Pfam" id="PF04909"/>
    </source>
</evidence>
<protein>
    <recommendedName>
        <fullName evidence="1">Amidohydrolase-related domain-containing protein</fullName>
    </recommendedName>
</protein>
<proteinExistence type="predicted"/>
<dbReference type="STRING" id="1461694.ATO9_10465"/>
<dbReference type="Gene3D" id="3.20.20.140">
    <property type="entry name" value="Metal-dependent hydrolases"/>
    <property type="match status" value="1"/>
</dbReference>
<dbReference type="eggNOG" id="COG2159">
    <property type="taxonomic scope" value="Bacteria"/>
</dbReference>
<dbReference type="EMBL" id="AQQX01000003">
    <property type="protein sequence ID" value="KGM49094.1"/>
    <property type="molecule type" value="Genomic_DNA"/>
</dbReference>
<name>A0A0A0EFA3_9RHOB</name>
<sequence>MIDRRGLLLGLTGALALPGLSGCAQVRRFFQPEVSRTAIDIHTHFFNGRDVPVVGFLKQTIIRDPHAPVDPDMTTDAFLKLLTSILLVNTPTARAELDELGGRVAPIPRDDLIRRDQQNVADGIAQFAAAAGPRPTGLSTTRRDEDRLLDRIAEEVGTPGLRNSLQTPQAQARTLANRIYDRGAGGLTTGQPRDYLHYSPLIQTIRWAGLLTRSRIDILAELDRLYGGQTGIRIFSPSLVDFGAWLVTEEDVTPIEDQIELVAAIARKHTSSLILPFAPFCPLRAALEREDDPSVDPLRNVKHAVLDLGFLGIKLYPPMGFRPIGNNTDLTWVPRKPRDGPPALDRELEALYAWCVENEVPIKAHANNSIAAGPNTGTFADPAGWQVVLRDPRFKNLQLNLAHFGGFDETGHDDAFTSGSDWEATMAAMVGEFPNVYFDLGYWTDAAEIDNDDRQRVLDRTAALIASTPKMLDRMMYGSDFSMIGRVPSHPAYLSGLHQTFDDLGLTPAQTEAVMGGNAAAYLGLDRRGKQRARLAHVYKTHPIYQDIFED</sequence>
<feature type="domain" description="Amidohydrolase-related" evidence="1">
    <location>
        <begin position="300"/>
        <end position="525"/>
    </location>
</feature>
<accession>A0A0A0EFA3</accession>
<dbReference type="SUPFAM" id="SSF51556">
    <property type="entry name" value="Metallo-dependent hydrolases"/>
    <property type="match status" value="1"/>
</dbReference>
<dbReference type="AlphaFoldDB" id="A0A0A0EFA3"/>
<dbReference type="GO" id="GO:0016787">
    <property type="term" value="F:hydrolase activity"/>
    <property type="evidence" value="ECO:0007669"/>
    <property type="project" value="InterPro"/>
</dbReference>
<gene>
    <name evidence="2" type="ORF">ATO9_10465</name>
</gene>
<reference evidence="2 3" key="1">
    <citation type="journal article" date="2015" name="Antonie Van Leeuwenhoek">
        <title>Pseudooceanicola atlanticus gen. nov. sp. nov., isolated from surface seawater of the Atlantic Ocean and reclassification of Oceanicola batsensis, Oceanicola marinus, Oceanicola nitratireducens, Oceanicola nanhaiensis, Oceanicola antarcticus and Oceanicola flagellatus, as Pseudooceanicola batsensis comb. nov., Pseudooceanicola marinus comb. nov., Pseudooceanicola nitratireducens comb. nov., Pseudooceanicola nanhaiensis comb. nov., Pseudooceanicola antarcticus comb. nov., and Pseudooceanicola flagellatus comb. nov.</title>
        <authorList>
            <person name="Lai Q."/>
            <person name="Li G."/>
            <person name="Liu X."/>
            <person name="Du Y."/>
            <person name="Sun F."/>
            <person name="Shao Z."/>
        </authorList>
    </citation>
    <scope>NUCLEOTIDE SEQUENCE [LARGE SCALE GENOMIC DNA]</scope>
    <source>
        <strain evidence="2 3">22II-s11g</strain>
    </source>
</reference>
<dbReference type="Pfam" id="PF04909">
    <property type="entry name" value="Amidohydro_2"/>
    <property type="match status" value="1"/>
</dbReference>
<organism evidence="2 3">
    <name type="scientific">Pseudooceanicola atlanticus</name>
    <dbReference type="NCBI Taxonomy" id="1461694"/>
    <lineage>
        <taxon>Bacteria</taxon>
        <taxon>Pseudomonadati</taxon>
        <taxon>Pseudomonadota</taxon>
        <taxon>Alphaproteobacteria</taxon>
        <taxon>Rhodobacterales</taxon>
        <taxon>Paracoccaceae</taxon>
        <taxon>Pseudooceanicola</taxon>
    </lineage>
</organism>
<dbReference type="Proteomes" id="UP000030004">
    <property type="component" value="Unassembled WGS sequence"/>
</dbReference>
<evidence type="ECO:0000313" key="3">
    <source>
        <dbReference type="Proteomes" id="UP000030004"/>
    </source>
</evidence>
<dbReference type="OrthoDB" id="1407586at2"/>
<evidence type="ECO:0000313" key="2">
    <source>
        <dbReference type="EMBL" id="KGM49094.1"/>
    </source>
</evidence>
<dbReference type="RefSeq" id="WP_043748115.1">
    <property type="nucleotide sequence ID" value="NZ_AQQX01000003.1"/>
</dbReference>
<dbReference type="PROSITE" id="PS51257">
    <property type="entry name" value="PROKAR_LIPOPROTEIN"/>
    <property type="match status" value="1"/>
</dbReference>
<comment type="caution">
    <text evidence="2">The sequence shown here is derived from an EMBL/GenBank/DDBJ whole genome shotgun (WGS) entry which is preliminary data.</text>
</comment>
<dbReference type="InterPro" id="IPR006680">
    <property type="entry name" value="Amidohydro-rel"/>
</dbReference>